<feature type="transmembrane region" description="Helical" evidence="1">
    <location>
        <begin position="78"/>
        <end position="101"/>
    </location>
</feature>
<sequence length="348" mass="40370">MQRKKVILIHILFWLVLFVKSRVLEMTSDGLVLTFSGLLSLHNGLVISIGYMSVTMFAFYGAYLVSRKVLDGRKLWQGVLYVLLLFASLVAYRAVLEFWIFKPLFNFDNYAHNTARPFWRFFIPNVILYYWDSIVYGLSFALFMHWQKMDKARREKETLDKTMQLQFLQSQINPHFLFNTINDIYALVLKKSELAPEALMQLSGLLRYALYGNNQPAVPLQNEIDHINDYLNLQRTGYENKFYVAVETTGDVSLWRIPPMLLLPFVENACKHGVTDDEANPVRVALHVNGRSFSLFVTNRIRTAQKDAVGGIGIENIRKRLMLVYPSRHSLQIRQDGDTFVVQLQIEN</sequence>
<keyword evidence="1" id="KW-0472">Membrane</keyword>
<name>A0ABW9ZT28_9BACT</name>
<reference evidence="3 4" key="1">
    <citation type="submission" date="2020-01" db="EMBL/GenBank/DDBJ databases">
        <title>Genome analysis.</title>
        <authorList>
            <person name="Wu S."/>
            <person name="Wang G."/>
        </authorList>
    </citation>
    <scope>NUCLEOTIDE SEQUENCE [LARGE SCALE GENOMIC DNA]</scope>
    <source>
        <strain evidence="3 4">SYL130</strain>
    </source>
</reference>
<evidence type="ECO:0000259" key="2">
    <source>
        <dbReference type="Pfam" id="PF06580"/>
    </source>
</evidence>
<gene>
    <name evidence="3" type="ORF">GWC95_03115</name>
</gene>
<dbReference type="RefSeq" id="WP_161817205.1">
    <property type="nucleotide sequence ID" value="NZ_JAACJS010000002.1"/>
</dbReference>
<dbReference type="InterPro" id="IPR036890">
    <property type="entry name" value="HATPase_C_sf"/>
</dbReference>
<evidence type="ECO:0000313" key="4">
    <source>
        <dbReference type="Proteomes" id="UP000753802"/>
    </source>
</evidence>
<protein>
    <recommendedName>
        <fullName evidence="2">Signal transduction histidine kinase internal region domain-containing protein</fullName>
    </recommendedName>
</protein>
<feature type="domain" description="Signal transduction histidine kinase internal region" evidence="2">
    <location>
        <begin position="163"/>
        <end position="242"/>
    </location>
</feature>
<dbReference type="EMBL" id="JAACJS010000002">
    <property type="protein sequence ID" value="NCI48897.1"/>
    <property type="molecule type" value="Genomic_DNA"/>
</dbReference>
<dbReference type="PANTHER" id="PTHR34220:SF7">
    <property type="entry name" value="SENSOR HISTIDINE KINASE YPDA"/>
    <property type="match status" value="1"/>
</dbReference>
<keyword evidence="4" id="KW-1185">Reference proteome</keyword>
<keyword evidence="1" id="KW-1133">Transmembrane helix</keyword>
<dbReference type="Gene3D" id="3.30.565.10">
    <property type="entry name" value="Histidine kinase-like ATPase, C-terminal domain"/>
    <property type="match status" value="1"/>
</dbReference>
<dbReference type="Pfam" id="PF06580">
    <property type="entry name" value="His_kinase"/>
    <property type="match status" value="1"/>
</dbReference>
<organism evidence="3 4">
    <name type="scientific">Sediminibacterium roseum</name>
    <dbReference type="NCBI Taxonomy" id="1978412"/>
    <lineage>
        <taxon>Bacteria</taxon>
        <taxon>Pseudomonadati</taxon>
        <taxon>Bacteroidota</taxon>
        <taxon>Chitinophagia</taxon>
        <taxon>Chitinophagales</taxon>
        <taxon>Chitinophagaceae</taxon>
        <taxon>Sediminibacterium</taxon>
    </lineage>
</organism>
<evidence type="ECO:0000256" key="1">
    <source>
        <dbReference type="SAM" id="Phobius"/>
    </source>
</evidence>
<keyword evidence="1" id="KW-0812">Transmembrane</keyword>
<comment type="caution">
    <text evidence="3">The sequence shown here is derived from an EMBL/GenBank/DDBJ whole genome shotgun (WGS) entry which is preliminary data.</text>
</comment>
<accession>A0ABW9ZT28</accession>
<dbReference type="InterPro" id="IPR010559">
    <property type="entry name" value="Sig_transdc_His_kin_internal"/>
</dbReference>
<evidence type="ECO:0000313" key="3">
    <source>
        <dbReference type="EMBL" id="NCI48897.1"/>
    </source>
</evidence>
<dbReference type="Proteomes" id="UP000753802">
    <property type="component" value="Unassembled WGS sequence"/>
</dbReference>
<proteinExistence type="predicted"/>
<dbReference type="InterPro" id="IPR050640">
    <property type="entry name" value="Bact_2-comp_sensor_kinase"/>
</dbReference>
<feature type="transmembrane region" description="Helical" evidence="1">
    <location>
        <begin position="121"/>
        <end position="144"/>
    </location>
</feature>
<feature type="transmembrane region" description="Helical" evidence="1">
    <location>
        <begin position="45"/>
        <end position="66"/>
    </location>
</feature>
<dbReference type="PANTHER" id="PTHR34220">
    <property type="entry name" value="SENSOR HISTIDINE KINASE YPDA"/>
    <property type="match status" value="1"/>
</dbReference>